<dbReference type="InterPro" id="IPR020845">
    <property type="entry name" value="AMP-binding_CS"/>
</dbReference>
<accession>F5YMG5</accession>
<dbReference type="KEGG" id="tpi:TREPR_0157"/>
<feature type="compositionally biased region" description="Polar residues" evidence="5">
    <location>
        <begin position="558"/>
        <end position="570"/>
    </location>
</feature>
<evidence type="ECO:0000313" key="8">
    <source>
        <dbReference type="EMBL" id="AEF85631.1"/>
    </source>
</evidence>
<protein>
    <submittedName>
        <fullName evidence="8">Acyl-coenzyme A synthetase ACSM3</fullName>
        <ecNumber evidence="8">6.2.1.2</ecNumber>
    </submittedName>
</protein>
<evidence type="ECO:0000256" key="3">
    <source>
        <dbReference type="ARBA" id="ARBA00022741"/>
    </source>
</evidence>
<organism evidence="8 9">
    <name type="scientific">Treponema primitia (strain ATCC BAA-887 / DSM 12427 / ZAS-2)</name>
    <dbReference type="NCBI Taxonomy" id="545694"/>
    <lineage>
        <taxon>Bacteria</taxon>
        <taxon>Pseudomonadati</taxon>
        <taxon>Spirochaetota</taxon>
        <taxon>Spirochaetia</taxon>
        <taxon>Spirochaetales</taxon>
        <taxon>Treponemataceae</taxon>
        <taxon>Treponema</taxon>
    </lineage>
</organism>
<dbReference type="GO" id="GO:0005524">
    <property type="term" value="F:ATP binding"/>
    <property type="evidence" value="ECO:0007669"/>
    <property type="project" value="UniProtKB-KW"/>
</dbReference>
<keyword evidence="2 8" id="KW-0436">Ligase</keyword>
<comment type="similarity">
    <text evidence="1">Belongs to the ATP-dependent AMP-binding enzyme family.</text>
</comment>
<dbReference type="InterPro" id="IPR045851">
    <property type="entry name" value="AMP-bd_C_sf"/>
</dbReference>
<dbReference type="SUPFAM" id="SSF56801">
    <property type="entry name" value="Acetyl-CoA synthetase-like"/>
    <property type="match status" value="1"/>
</dbReference>
<dbReference type="eggNOG" id="COG0365">
    <property type="taxonomic scope" value="Bacteria"/>
</dbReference>
<dbReference type="Gene3D" id="3.30.300.30">
    <property type="match status" value="1"/>
</dbReference>
<dbReference type="GO" id="GO:0006633">
    <property type="term" value="P:fatty acid biosynthetic process"/>
    <property type="evidence" value="ECO:0007669"/>
    <property type="project" value="TreeGrafter"/>
</dbReference>
<name>F5YMG5_TREPZ</name>
<dbReference type="OrthoDB" id="311554at2"/>
<feature type="domain" description="AMP-binding enzyme C-terminal" evidence="7">
    <location>
        <begin position="466"/>
        <end position="544"/>
    </location>
</feature>
<keyword evidence="4" id="KW-0067">ATP-binding</keyword>
<dbReference type="InterPro" id="IPR051087">
    <property type="entry name" value="Mitochondrial_ACSM"/>
</dbReference>
<dbReference type="HOGENOM" id="CLU_000022_59_10_12"/>
<dbReference type="Proteomes" id="UP000009223">
    <property type="component" value="Chromosome"/>
</dbReference>
<feature type="domain" description="AMP-dependent synthetase/ligase" evidence="6">
    <location>
        <begin position="40"/>
        <end position="416"/>
    </location>
</feature>
<keyword evidence="3" id="KW-0547">Nucleotide-binding</keyword>
<dbReference type="FunFam" id="3.30.300.30:FF:000005">
    <property type="entry name" value="Acyl-coenzyme A synthetase ACSM5, mitochondrial"/>
    <property type="match status" value="1"/>
</dbReference>
<dbReference type="InterPro" id="IPR042099">
    <property type="entry name" value="ANL_N_sf"/>
</dbReference>
<sequence>MNEILSKYCPRIEFESYEDFYRNYTCRVPENFNFAYDVVDEWARIKPDKTALVWTNDAGDMASFTFADMKRLSDKAANVLLAQGIVKGDVVMLILKQRPEVWVLMIALMKIGAVCIPGTYQLTQKDIVYRCNIAEVKLLIHVDDPDLLKNIKGALPECTFLKKTAVVGTQIPEGCIDMRAEIDKASAEFTRPTGSAGTQNTDHMLIYFSSGTTGMPKMVLHNYTLPLGHIVTAKYWQCVEDDGIHLTQTDSGWAKFAWGKIYGQWICGAAIGAYDTEKFTPQGILAALGRLRPLTFCATATIFRFLIKEDLSGNDFSYIKHASVAGEPLSPEVYHKLKELTGMELREGFGQSETSVMAATFKWLPVKPGSMGKPSPLFGLNLLDENGKPCDDGIVGNISITNGGDNPPPGLFTGYWKDEEITRNCWYDGVYHTGDMAWHDGDGYYWFVGRNDDVIKCSGYRIGPFEVESALMEHPSVLECAVTAAPDPNRGQVVKATIVLARGFTGSDELKRELQNHVKRVTAPYKYPRIVEFVDELPKTVSGKIQRNMIRKKDASEFPSSEPTQSPAKG</sequence>
<dbReference type="Pfam" id="PF00501">
    <property type="entry name" value="AMP-binding"/>
    <property type="match status" value="1"/>
</dbReference>
<evidence type="ECO:0000256" key="4">
    <source>
        <dbReference type="ARBA" id="ARBA00022840"/>
    </source>
</evidence>
<dbReference type="Pfam" id="PF13193">
    <property type="entry name" value="AMP-binding_C"/>
    <property type="match status" value="1"/>
</dbReference>
<keyword evidence="9" id="KW-1185">Reference proteome</keyword>
<dbReference type="PANTHER" id="PTHR43605">
    <property type="entry name" value="ACYL-COENZYME A SYNTHETASE"/>
    <property type="match status" value="1"/>
</dbReference>
<feature type="region of interest" description="Disordered" evidence="5">
    <location>
        <begin position="550"/>
        <end position="570"/>
    </location>
</feature>
<dbReference type="GO" id="GO:0004321">
    <property type="term" value="F:fatty-acyl-CoA synthase activity"/>
    <property type="evidence" value="ECO:0007669"/>
    <property type="project" value="TreeGrafter"/>
</dbReference>
<dbReference type="InterPro" id="IPR000873">
    <property type="entry name" value="AMP-dep_synth/lig_dom"/>
</dbReference>
<evidence type="ECO:0000259" key="6">
    <source>
        <dbReference type="Pfam" id="PF00501"/>
    </source>
</evidence>
<dbReference type="RefSeq" id="WP_015706318.1">
    <property type="nucleotide sequence ID" value="NC_015578.1"/>
</dbReference>
<dbReference type="EMBL" id="CP001843">
    <property type="protein sequence ID" value="AEF85631.1"/>
    <property type="molecule type" value="Genomic_DNA"/>
</dbReference>
<dbReference type="GO" id="GO:0031956">
    <property type="term" value="F:medium-chain fatty acid-CoA ligase activity"/>
    <property type="evidence" value="ECO:0007669"/>
    <property type="project" value="UniProtKB-EC"/>
</dbReference>
<evidence type="ECO:0000256" key="1">
    <source>
        <dbReference type="ARBA" id="ARBA00006432"/>
    </source>
</evidence>
<dbReference type="AlphaFoldDB" id="F5YMG5"/>
<dbReference type="InterPro" id="IPR025110">
    <property type="entry name" value="AMP-bd_C"/>
</dbReference>
<dbReference type="GO" id="GO:0006637">
    <property type="term" value="P:acyl-CoA metabolic process"/>
    <property type="evidence" value="ECO:0007669"/>
    <property type="project" value="TreeGrafter"/>
</dbReference>
<reference evidence="8 9" key="2">
    <citation type="journal article" date="2011" name="ISME J.">
        <title>RNA-seq reveals cooperative metabolic interactions between two termite-gut spirochete species in co-culture.</title>
        <authorList>
            <person name="Rosenthal A.Z."/>
            <person name="Matson E.G."/>
            <person name="Eldar A."/>
            <person name="Leadbetter J.R."/>
        </authorList>
    </citation>
    <scope>NUCLEOTIDE SEQUENCE [LARGE SCALE GENOMIC DNA]</scope>
    <source>
        <strain evidence="9">ATCC BAA-887 / DSM 12427 / ZAS-2</strain>
    </source>
</reference>
<dbReference type="Gene3D" id="3.40.50.12780">
    <property type="entry name" value="N-terminal domain of ligase-like"/>
    <property type="match status" value="1"/>
</dbReference>
<evidence type="ECO:0000256" key="5">
    <source>
        <dbReference type="SAM" id="MobiDB-lite"/>
    </source>
</evidence>
<dbReference type="PANTHER" id="PTHR43605:SF10">
    <property type="entry name" value="ACYL-COA SYNTHETASE MEDIUM CHAIN FAMILY MEMBER 3"/>
    <property type="match status" value="1"/>
</dbReference>
<dbReference type="PROSITE" id="PS00455">
    <property type="entry name" value="AMP_BINDING"/>
    <property type="match status" value="1"/>
</dbReference>
<dbReference type="STRING" id="545694.TREPR_0157"/>
<reference evidence="9" key="1">
    <citation type="submission" date="2009-12" db="EMBL/GenBank/DDBJ databases">
        <title>Complete sequence of Treponema primitia strain ZAS-2.</title>
        <authorList>
            <person name="Tetu S.G."/>
            <person name="Matson E."/>
            <person name="Ren Q."/>
            <person name="Seshadri R."/>
            <person name="Elbourne L."/>
            <person name="Hassan K.A."/>
            <person name="Durkin A."/>
            <person name="Radune D."/>
            <person name="Mohamoud Y."/>
            <person name="Shay R."/>
            <person name="Jin S."/>
            <person name="Zhang X."/>
            <person name="Lucey K."/>
            <person name="Ballor N.R."/>
            <person name="Ottesen E."/>
            <person name="Rosenthal R."/>
            <person name="Allen A."/>
            <person name="Leadbetter J.R."/>
            <person name="Paulsen I.T."/>
        </authorList>
    </citation>
    <scope>NUCLEOTIDE SEQUENCE [LARGE SCALE GENOMIC DNA]</scope>
    <source>
        <strain evidence="9">ATCC BAA-887 / DSM 12427 / ZAS-2</strain>
    </source>
</reference>
<gene>
    <name evidence="8" type="ordered locus">TREPR_0157</name>
</gene>
<evidence type="ECO:0000256" key="2">
    <source>
        <dbReference type="ARBA" id="ARBA00022598"/>
    </source>
</evidence>
<evidence type="ECO:0000313" key="9">
    <source>
        <dbReference type="Proteomes" id="UP000009223"/>
    </source>
</evidence>
<evidence type="ECO:0000259" key="7">
    <source>
        <dbReference type="Pfam" id="PF13193"/>
    </source>
</evidence>
<dbReference type="EC" id="6.2.1.2" evidence="8"/>
<proteinExistence type="inferred from homology"/>